<comment type="caution">
    <text evidence="1">The sequence shown here is derived from an EMBL/GenBank/DDBJ whole genome shotgun (WGS) entry which is preliminary data.</text>
</comment>
<evidence type="ECO:0000313" key="1">
    <source>
        <dbReference type="EMBL" id="MFC5411526.1"/>
    </source>
</evidence>
<organism evidence="1 2">
    <name type="scientific">Larkinella bovis</name>
    <dbReference type="NCBI Taxonomy" id="683041"/>
    <lineage>
        <taxon>Bacteria</taxon>
        <taxon>Pseudomonadati</taxon>
        <taxon>Bacteroidota</taxon>
        <taxon>Cytophagia</taxon>
        <taxon>Cytophagales</taxon>
        <taxon>Spirosomataceae</taxon>
        <taxon>Larkinella</taxon>
    </lineage>
</organism>
<name>A0ABW0IGP6_9BACT</name>
<gene>
    <name evidence="1" type="ORF">ACFPMF_19555</name>
</gene>
<dbReference type="EMBL" id="JBHSMA010000007">
    <property type="protein sequence ID" value="MFC5411526.1"/>
    <property type="molecule type" value="Genomic_DNA"/>
</dbReference>
<proteinExistence type="predicted"/>
<protein>
    <recommendedName>
        <fullName evidence="3">Nucleotidyl transferase AbiEii/AbiGii toxin family protein</fullName>
    </recommendedName>
</protein>
<evidence type="ECO:0008006" key="3">
    <source>
        <dbReference type="Google" id="ProtNLM"/>
    </source>
</evidence>
<keyword evidence="2" id="KW-1185">Reference proteome</keyword>
<evidence type="ECO:0000313" key="2">
    <source>
        <dbReference type="Proteomes" id="UP001596106"/>
    </source>
</evidence>
<sequence length="66" mass="7223">MTQDVNLTHMRLVADALTKLNEKFVFVGGSTVQLYATDPAAAEPRPTQDIDVVVALVSYTDSTKIR</sequence>
<dbReference type="RefSeq" id="WP_379848418.1">
    <property type="nucleotide sequence ID" value="NZ_JBHSMA010000007.1"/>
</dbReference>
<dbReference type="Proteomes" id="UP001596106">
    <property type="component" value="Unassembled WGS sequence"/>
</dbReference>
<accession>A0ABW0IGP6</accession>
<reference evidence="2" key="1">
    <citation type="journal article" date="2019" name="Int. J. Syst. Evol. Microbiol.">
        <title>The Global Catalogue of Microorganisms (GCM) 10K type strain sequencing project: providing services to taxonomists for standard genome sequencing and annotation.</title>
        <authorList>
            <consortium name="The Broad Institute Genomics Platform"/>
            <consortium name="The Broad Institute Genome Sequencing Center for Infectious Disease"/>
            <person name="Wu L."/>
            <person name="Ma J."/>
        </authorList>
    </citation>
    <scope>NUCLEOTIDE SEQUENCE [LARGE SCALE GENOMIC DNA]</scope>
    <source>
        <strain evidence="2">CCUG 55250</strain>
    </source>
</reference>